<dbReference type="PANTHER" id="PTHR22916:SF3">
    <property type="entry name" value="UDP-GLCNAC:BETAGAL BETA-1,3-N-ACETYLGLUCOSAMINYLTRANSFERASE-LIKE PROTEIN 1"/>
    <property type="match status" value="1"/>
</dbReference>
<dbReference type="InterPro" id="IPR045691">
    <property type="entry name" value="DUF6056"/>
</dbReference>
<feature type="transmembrane region" description="Helical" evidence="1">
    <location>
        <begin position="510"/>
        <end position="527"/>
    </location>
</feature>
<keyword evidence="1" id="KW-1133">Transmembrane helix</keyword>
<keyword evidence="4" id="KW-1185">Reference proteome</keyword>
<evidence type="ECO:0000313" key="4">
    <source>
        <dbReference type="Proteomes" id="UP001451571"/>
    </source>
</evidence>
<organism evidence="3 4">
    <name type="scientific">Kineothrix sedimenti</name>
    <dbReference type="NCBI Taxonomy" id="3123317"/>
    <lineage>
        <taxon>Bacteria</taxon>
        <taxon>Bacillati</taxon>
        <taxon>Bacillota</taxon>
        <taxon>Clostridia</taxon>
        <taxon>Lachnospirales</taxon>
        <taxon>Lachnospiraceae</taxon>
        <taxon>Kineothrix</taxon>
    </lineage>
</organism>
<dbReference type="Proteomes" id="UP001451571">
    <property type="component" value="Chromosome"/>
</dbReference>
<feature type="transmembrane region" description="Helical" evidence="1">
    <location>
        <begin position="666"/>
        <end position="683"/>
    </location>
</feature>
<evidence type="ECO:0000259" key="2">
    <source>
        <dbReference type="Pfam" id="PF00535"/>
    </source>
</evidence>
<dbReference type="Pfam" id="PF19528">
    <property type="entry name" value="DUF6056"/>
    <property type="match status" value="1"/>
</dbReference>
<feature type="transmembrane region" description="Helical" evidence="1">
    <location>
        <begin position="599"/>
        <end position="619"/>
    </location>
</feature>
<dbReference type="SUPFAM" id="SSF53448">
    <property type="entry name" value="Nucleotide-diphospho-sugar transferases"/>
    <property type="match status" value="1"/>
</dbReference>
<keyword evidence="1" id="KW-0472">Membrane</keyword>
<feature type="transmembrane region" description="Helical" evidence="1">
    <location>
        <begin position="487"/>
        <end position="503"/>
    </location>
</feature>
<dbReference type="EMBL" id="CP146256">
    <property type="protein sequence ID" value="XAH73500.1"/>
    <property type="molecule type" value="Genomic_DNA"/>
</dbReference>
<dbReference type="CDD" id="cd00761">
    <property type="entry name" value="Glyco_tranf_GTA_type"/>
    <property type="match status" value="1"/>
</dbReference>
<accession>A0ABZ3EVE6</accession>
<feature type="transmembrane region" description="Helical" evidence="1">
    <location>
        <begin position="465"/>
        <end position="481"/>
    </location>
</feature>
<keyword evidence="1" id="KW-0812">Transmembrane</keyword>
<sequence length="777" mass="88861">MVKVSICIPAYNNVLSLRRLLKSIEIQTYKDYEVIITDDSTDDVIARLAEEKKYIRYFKNEKRLGSTANWNEAVEKSSGEYVKIMHHDDWFTDENSLQALVSMLEDHPEADMAFSGTVQAQECNSFARCISKKDAQLIKSDYRNLYLGNTIGAPSAVIVRRKGDAFPKYDENLKWLVDMEYYMGILKNNPRFAYTEQSLITIGIGGGQLTEQCRDDLELNAYEYGYIFKKYDLKEKMEYKSKLTDILMQAGKNYKDAEEYGISEKEYKRALADKLISKVKWKMTHMLNERFWAFFFLILFAISMLPVFMLSGINQATGDDLSYGKLTHAAWLNTHSLTAVIKAACQTVENYYAGWQGTWTSIFLFAFQPEVFSPNAYVIVPFLMTGIFCAATGILSYYLLVKLAGGSRHSYVIIMVLLVTAMIQFLPSTKSGIFWYNGAAHYVIPYGAALLGINFFLRFMNEGRIMAYIGMLLCMILLGGMNYQAALLAPIVMSLSLLFYYRSKQMKRTAAFILALVMEMVGLVISMKSPGNKNRGGEDFGFSIGLAFRTILECFIQGTVEIGEYFVKHPLLILIFAAAALFIWHMLTALSVRKKYPYPAVFVFFSYCVYCAMFAPQIYAGVEVSGGVYNMNYYVFILMIFSIMFYIEGWLVYWRENRDIRLINKNKIIISMAVTMVLWAVGFKDTLWETTTFSCIEYMSSGQAADFKRQMKEQKTILLDDSIKDAIVQDINDNQGPLMHMPITSNPEAWTNTVTKDFYGKDSVVSVPKEEWVEMHK</sequence>
<name>A0ABZ3EVE6_9FIRM</name>
<dbReference type="InterPro" id="IPR029044">
    <property type="entry name" value="Nucleotide-diphossugar_trans"/>
</dbReference>
<feature type="transmembrane region" description="Helical" evidence="1">
    <location>
        <begin position="411"/>
        <end position="427"/>
    </location>
</feature>
<proteinExistence type="predicted"/>
<protein>
    <submittedName>
        <fullName evidence="3">DUF6056 family protein</fullName>
    </submittedName>
</protein>
<dbReference type="Gene3D" id="3.90.550.10">
    <property type="entry name" value="Spore Coat Polysaccharide Biosynthesis Protein SpsA, Chain A"/>
    <property type="match status" value="1"/>
</dbReference>
<feature type="transmembrane region" description="Helical" evidence="1">
    <location>
        <begin position="631"/>
        <end position="654"/>
    </location>
</feature>
<evidence type="ECO:0000313" key="3">
    <source>
        <dbReference type="EMBL" id="XAH73500.1"/>
    </source>
</evidence>
<dbReference type="Pfam" id="PF00535">
    <property type="entry name" value="Glycos_transf_2"/>
    <property type="match status" value="1"/>
</dbReference>
<feature type="transmembrane region" description="Helical" evidence="1">
    <location>
        <begin position="376"/>
        <end position="399"/>
    </location>
</feature>
<gene>
    <name evidence="3" type="ORF">V6984_18660</name>
</gene>
<feature type="transmembrane region" description="Helical" evidence="1">
    <location>
        <begin position="571"/>
        <end position="592"/>
    </location>
</feature>
<dbReference type="PANTHER" id="PTHR22916">
    <property type="entry name" value="GLYCOSYLTRANSFERASE"/>
    <property type="match status" value="1"/>
</dbReference>
<feature type="domain" description="Glycosyltransferase 2-like" evidence="2">
    <location>
        <begin position="5"/>
        <end position="162"/>
    </location>
</feature>
<feature type="transmembrane region" description="Helical" evidence="1">
    <location>
        <begin position="291"/>
        <end position="313"/>
    </location>
</feature>
<reference evidence="3 4" key="1">
    <citation type="submission" date="2024-02" db="EMBL/GenBank/DDBJ databases">
        <title>Bacterial strain from lacustrine sediment.</title>
        <authorList>
            <person name="Petit C."/>
            <person name="Fadhlaoui K."/>
        </authorList>
    </citation>
    <scope>NUCLEOTIDE SEQUENCE [LARGE SCALE GENOMIC DNA]</scope>
    <source>
        <strain evidence="3 4">IPX-CK</strain>
    </source>
</reference>
<dbReference type="InterPro" id="IPR001173">
    <property type="entry name" value="Glyco_trans_2-like"/>
</dbReference>
<evidence type="ECO:0000256" key="1">
    <source>
        <dbReference type="SAM" id="Phobius"/>
    </source>
</evidence>
<dbReference type="RefSeq" id="WP_342757104.1">
    <property type="nucleotide sequence ID" value="NZ_CP146256.1"/>
</dbReference>
<feature type="transmembrane region" description="Helical" evidence="1">
    <location>
        <begin position="433"/>
        <end position="453"/>
    </location>
</feature>